<name>A0A3E2TX05_9FIRM</name>
<dbReference type="AlphaFoldDB" id="A0A3E2TX05"/>
<dbReference type="EMBL" id="QVER01000027">
    <property type="protein sequence ID" value="RGB85657.1"/>
    <property type="molecule type" value="Genomic_DNA"/>
</dbReference>
<sequence length="83" mass="9332">MIYAALFCMPFSIPKYEFAAGTAVRNVVQDLIPRRMPAAWHKPFTMPQIRSAAEPEQKLHEYGKAKPTGWNSIQPVGFVVLAN</sequence>
<reference evidence="1 2" key="1">
    <citation type="submission" date="2018-08" db="EMBL/GenBank/DDBJ databases">
        <title>A genome reference for cultivated species of the human gut microbiota.</title>
        <authorList>
            <person name="Zou Y."/>
            <person name="Xue W."/>
            <person name="Luo G."/>
        </authorList>
    </citation>
    <scope>NUCLEOTIDE SEQUENCE [LARGE SCALE GENOMIC DNA]</scope>
    <source>
        <strain evidence="1 2">AF32-8AC</strain>
    </source>
</reference>
<protein>
    <submittedName>
        <fullName evidence="1">Uncharacterized protein</fullName>
    </submittedName>
</protein>
<evidence type="ECO:0000313" key="1">
    <source>
        <dbReference type="EMBL" id="RGB85657.1"/>
    </source>
</evidence>
<gene>
    <name evidence="1" type="ORF">DWZ46_13925</name>
</gene>
<comment type="caution">
    <text evidence="1">The sequence shown here is derived from an EMBL/GenBank/DDBJ whole genome shotgun (WGS) entry which is preliminary data.</text>
</comment>
<organism evidence="1 2">
    <name type="scientific">Faecalibacterium prausnitzii</name>
    <dbReference type="NCBI Taxonomy" id="853"/>
    <lineage>
        <taxon>Bacteria</taxon>
        <taxon>Bacillati</taxon>
        <taxon>Bacillota</taxon>
        <taxon>Clostridia</taxon>
        <taxon>Eubacteriales</taxon>
        <taxon>Oscillospiraceae</taxon>
        <taxon>Faecalibacterium</taxon>
    </lineage>
</organism>
<accession>A0A3E2TX05</accession>
<dbReference type="Proteomes" id="UP000260991">
    <property type="component" value="Unassembled WGS sequence"/>
</dbReference>
<proteinExistence type="predicted"/>
<evidence type="ECO:0000313" key="2">
    <source>
        <dbReference type="Proteomes" id="UP000260991"/>
    </source>
</evidence>